<dbReference type="SUPFAM" id="SSF55608">
    <property type="entry name" value="Homing endonucleases"/>
    <property type="match status" value="1"/>
</dbReference>
<protein>
    <recommendedName>
        <fullName evidence="3">Homing endonuclease LAGLIDADG domain-containing protein</fullName>
    </recommendedName>
</protein>
<feature type="transmembrane region" description="Helical" evidence="1">
    <location>
        <begin position="58"/>
        <end position="78"/>
    </location>
</feature>
<keyword evidence="1" id="KW-0812">Transmembrane</keyword>
<dbReference type="InterPro" id="IPR027434">
    <property type="entry name" value="Homing_endonucl"/>
</dbReference>
<keyword evidence="1" id="KW-0472">Membrane</keyword>
<organism evidence="2">
    <name type="scientific">marine sediment metagenome</name>
    <dbReference type="NCBI Taxonomy" id="412755"/>
    <lineage>
        <taxon>unclassified sequences</taxon>
        <taxon>metagenomes</taxon>
        <taxon>ecological metagenomes</taxon>
    </lineage>
</organism>
<proteinExistence type="predicted"/>
<accession>A0A0F9A8J6</accession>
<dbReference type="AlphaFoldDB" id="A0A0F9A8J6"/>
<sequence>MIKITEIAWLAGILEGEGYFTLIRGRYPTIRLGMTDEDVIVKAARLMKRDVTRYNTSYIISIGGALAIQWMMTLYPYLGKRRGEQVISIIKFWRESSYKAAPGMKSMAKCHPDRIVQGYGLCKSCYGKEYHRKRKLMLV</sequence>
<evidence type="ECO:0000313" key="2">
    <source>
        <dbReference type="EMBL" id="KKL05770.1"/>
    </source>
</evidence>
<evidence type="ECO:0008006" key="3">
    <source>
        <dbReference type="Google" id="ProtNLM"/>
    </source>
</evidence>
<dbReference type="EMBL" id="LAZR01043978">
    <property type="protein sequence ID" value="KKL05770.1"/>
    <property type="molecule type" value="Genomic_DNA"/>
</dbReference>
<comment type="caution">
    <text evidence="2">The sequence shown here is derived from an EMBL/GenBank/DDBJ whole genome shotgun (WGS) entry which is preliminary data.</text>
</comment>
<reference evidence="2" key="1">
    <citation type="journal article" date="2015" name="Nature">
        <title>Complex archaea that bridge the gap between prokaryotes and eukaryotes.</title>
        <authorList>
            <person name="Spang A."/>
            <person name="Saw J.H."/>
            <person name="Jorgensen S.L."/>
            <person name="Zaremba-Niedzwiedzka K."/>
            <person name="Martijn J."/>
            <person name="Lind A.E."/>
            <person name="van Eijk R."/>
            <person name="Schleper C."/>
            <person name="Guy L."/>
            <person name="Ettema T.J."/>
        </authorList>
    </citation>
    <scope>NUCLEOTIDE SEQUENCE</scope>
</reference>
<gene>
    <name evidence="2" type="ORF">LCGC14_2602690</name>
</gene>
<keyword evidence="1" id="KW-1133">Transmembrane helix</keyword>
<evidence type="ECO:0000256" key="1">
    <source>
        <dbReference type="SAM" id="Phobius"/>
    </source>
</evidence>
<name>A0A0F9A8J6_9ZZZZ</name>